<gene>
    <name evidence="1" type="ORF">DFH94DRAFT_39379</name>
</gene>
<reference evidence="1" key="1">
    <citation type="submission" date="2019-10" db="EMBL/GenBank/DDBJ databases">
        <authorList>
            <consortium name="DOE Joint Genome Institute"/>
            <person name="Kuo A."/>
            <person name="Miyauchi S."/>
            <person name="Kiss E."/>
            <person name="Drula E."/>
            <person name="Kohler A."/>
            <person name="Sanchez-Garcia M."/>
            <person name="Andreopoulos B."/>
            <person name="Barry K.W."/>
            <person name="Bonito G."/>
            <person name="Buee M."/>
            <person name="Carver A."/>
            <person name="Chen C."/>
            <person name="Cichocki N."/>
            <person name="Clum A."/>
            <person name="Culley D."/>
            <person name="Crous P.W."/>
            <person name="Fauchery L."/>
            <person name="Girlanda M."/>
            <person name="Hayes R."/>
            <person name="Keri Z."/>
            <person name="LaButti K."/>
            <person name="Lipzen A."/>
            <person name="Lombard V."/>
            <person name="Magnuson J."/>
            <person name="Maillard F."/>
            <person name="Morin E."/>
            <person name="Murat C."/>
            <person name="Nolan M."/>
            <person name="Ohm R."/>
            <person name="Pangilinan J."/>
            <person name="Pereira M."/>
            <person name="Perotto S."/>
            <person name="Peter M."/>
            <person name="Riley R."/>
            <person name="Sitrit Y."/>
            <person name="Stielow B."/>
            <person name="Szollosi G."/>
            <person name="Zifcakova L."/>
            <person name="Stursova M."/>
            <person name="Spatafora J.W."/>
            <person name="Tedersoo L."/>
            <person name="Vaario L.-M."/>
            <person name="Yamada A."/>
            <person name="Yan M."/>
            <person name="Wang P."/>
            <person name="Xu J."/>
            <person name="Bruns T."/>
            <person name="Baldrian P."/>
            <person name="Vilgalys R."/>
            <person name="Henrissat B."/>
            <person name="Grigoriev I.V."/>
            <person name="Hibbett D."/>
            <person name="Nagy L.G."/>
            <person name="Martin F.M."/>
        </authorList>
    </citation>
    <scope>NUCLEOTIDE SEQUENCE</scope>
    <source>
        <strain evidence="1">Prilba</strain>
    </source>
</reference>
<dbReference type="OrthoDB" id="3208440at2759"/>
<dbReference type="EMBL" id="WHVB01000010">
    <property type="protein sequence ID" value="KAF8479082.1"/>
    <property type="molecule type" value="Genomic_DNA"/>
</dbReference>
<dbReference type="AlphaFoldDB" id="A0A9P5MUD5"/>
<protein>
    <submittedName>
        <fullName evidence="1">Uncharacterized protein</fullName>
    </submittedName>
</protein>
<evidence type="ECO:0000313" key="2">
    <source>
        <dbReference type="Proteomes" id="UP000759537"/>
    </source>
</evidence>
<keyword evidence="2" id="KW-1185">Reference proteome</keyword>
<name>A0A9P5MUD5_9AGAM</name>
<comment type="caution">
    <text evidence="1">The sequence shown here is derived from an EMBL/GenBank/DDBJ whole genome shotgun (WGS) entry which is preliminary data.</text>
</comment>
<proteinExistence type="predicted"/>
<evidence type="ECO:0000313" key="1">
    <source>
        <dbReference type="EMBL" id="KAF8479082.1"/>
    </source>
</evidence>
<reference evidence="1" key="2">
    <citation type="journal article" date="2020" name="Nat. Commun.">
        <title>Large-scale genome sequencing of mycorrhizal fungi provides insights into the early evolution of symbiotic traits.</title>
        <authorList>
            <person name="Miyauchi S."/>
            <person name="Kiss E."/>
            <person name="Kuo A."/>
            <person name="Drula E."/>
            <person name="Kohler A."/>
            <person name="Sanchez-Garcia M."/>
            <person name="Morin E."/>
            <person name="Andreopoulos B."/>
            <person name="Barry K.W."/>
            <person name="Bonito G."/>
            <person name="Buee M."/>
            <person name="Carver A."/>
            <person name="Chen C."/>
            <person name="Cichocki N."/>
            <person name="Clum A."/>
            <person name="Culley D."/>
            <person name="Crous P.W."/>
            <person name="Fauchery L."/>
            <person name="Girlanda M."/>
            <person name="Hayes R.D."/>
            <person name="Keri Z."/>
            <person name="LaButti K."/>
            <person name="Lipzen A."/>
            <person name="Lombard V."/>
            <person name="Magnuson J."/>
            <person name="Maillard F."/>
            <person name="Murat C."/>
            <person name="Nolan M."/>
            <person name="Ohm R.A."/>
            <person name="Pangilinan J."/>
            <person name="Pereira M.F."/>
            <person name="Perotto S."/>
            <person name="Peter M."/>
            <person name="Pfister S."/>
            <person name="Riley R."/>
            <person name="Sitrit Y."/>
            <person name="Stielow J.B."/>
            <person name="Szollosi G."/>
            <person name="Zifcakova L."/>
            <person name="Stursova M."/>
            <person name="Spatafora J.W."/>
            <person name="Tedersoo L."/>
            <person name="Vaario L.M."/>
            <person name="Yamada A."/>
            <person name="Yan M."/>
            <person name="Wang P."/>
            <person name="Xu J."/>
            <person name="Bruns T."/>
            <person name="Baldrian P."/>
            <person name="Vilgalys R."/>
            <person name="Dunand C."/>
            <person name="Henrissat B."/>
            <person name="Grigoriev I.V."/>
            <person name="Hibbett D."/>
            <person name="Nagy L.G."/>
            <person name="Martin F.M."/>
        </authorList>
    </citation>
    <scope>NUCLEOTIDE SEQUENCE</scope>
    <source>
        <strain evidence="1">Prilba</strain>
    </source>
</reference>
<dbReference type="Proteomes" id="UP000759537">
    <property type="component" value="Unassembled WGS sequence"/>
</dbReference>
<organism evidence="1 2">
    <name type="scientific">Russula ochroleuca</name>
    <dbReference type="NCBI Taxonomy" id="152965"/>
    <lineage>
        <taxon>Eukaryota</taxon>
        <taxon>Fungi</taxon>
        <taxon>Dikarya</taxon>
        <taxon>Basidiomycota</taxon>
        <taxon>Agaricomycotina</taxon>
        <taxon>Agaricomycetes</taxon>
        <taxon>Russulales</taxon>
        <taxon>Russulaceae</taxon>
        <taxon>Russula</taxon>
    </lineage>
</organism>
<sequence>MTQVIAGDPVNLAVHFLHSDNPRHGFCVMSTNPLTYYDFQTPIGFLETHTIVTDDRGATIVTFNWFGLSALGTMTWPGPPAHEAHMVDLVMPHQWMPNSRAFFCEGPDQQMRRFWWRRLPQGNYDLYAAHEPDVRIGLFRKHHPPEENSLGDIYATFNFEFVHEPLLLNALLALCLNRWLDFHDGPQ</sequence>
<accession>A0A9P5MUD5</accession>